<evidence type="ECO:0000256" key="1">
    <source>
        <dbReference type="ARBA" id="ARBA00022723"/>
    </source>
</evidence>
<dbReference type="EMBL" id="JASPDQ010000012">
    <property type="protein sequence ID" value="MDK8601985.1"/>
    <property type="molecule type" value="Genomic_DNA"/>
</dbReference>
<name>A0AAW6ZK42_9ACTO</name>
<dbReference type="RefSeq" id="WP_070446313.1">
    <property type="nucleotide sequence ID" value="NZ_CALTZF010000017.1"/>
</dbReference>
<evidence type="ECO:0000313" key="4">
    <source>
        <dbReference type="Proteomes" id="UP001225576"/>
    </source>
</evidence>
<comment type="caution">
    <text evidence="3">The sequence shown here is derived from an EMBL/GenBank/DDBJ whole genome shotgun (WGS) entry which is preliminary data.</text>
</comment>
<keyword evidence="1" id="KW-0479">Metal-binding</keyword>
<dbReference type="PROSITE" id="PS50846">
    <property type="entry name" value="HMA_2"/>
    <property type="match status" value="1"/>
</dbReference>
<dbReference type="CDD" id="cd00371">
    <property type="entry name" value="HMA"/>
    <property type="match status" value="1"/>
</dbReference>
<dbReference type="Proteomes" id="UP001225576">
    <property type="component" value="Unassembled WGS sequence"/>
</dbReference>
<feature type="domain" description="HMA" evidence="2">
    <location>
        <begin position="1"/>
        <end position="69"/>
    </location>
</feature>
<organism evidence="3 4">
    <name type="scientific">Trueperella bernardiae</name>
    <dbReference type="NCBI Taxonomy" id="59561"/>
    <lineage>
        <taxon>Bacteria</taxon>
        <taxon>Bacillati</taxon>
        <taxon>Actinomycetota</taxon>
        <taxon>Actinomycetes</taxon>
        <taxon>Actinomycetales</taxon>
        <taxon>Actinomycetaceae</taxon>
        <taxon>Trueperella</taxon>
    </lineage>
</organism>
<dbReference type="GO" id="GO:0006825">
    <property type="term" value="P:copper ion transport"/>
    <property type="evidence" value="ECO:0007669"/>
    <property type="project" value="InterPro"/>
</dbReference>
<gene>
    <name evidence="3" type="ORF">QP858_05875</name>
</gene>
<sequence length="75" mass="7949">MSTTVKVNGMTCNHCVAHVTEELMELPGVDAVDVTLDPKGTSEVRVTTSAEVSDEALRGAVDEAGNYNVVEIVRS</sequence>
<dbReference type="Gene3D" id="3.30.70.100">
    <property type="match status" value="1"/>
</dbReference>
<dbReference type="SUPFAM" id="SSF55008">
    <property type="entry name" value="HMA, heavy metal-associated domain"/>
    <property type="match status" value="1"/>
</dbReference>
<dbReference type="InterPro" id="IPR000428">
    <property type="entry name" value="Cu-bd"/>
</dbReference>
<dbReference type="InterPro" id="IPR006121">
    <property type="entry name" value="HMA_dom"/>
</dbReference>
<proteinExistence type="predicted"/>
<evidence type="ECO:0000259" key="2">
    <source>
        <dbReference type="PROSITE" id="PS50846"/>
    </source>
</evidence>
<accession>A0AAW6ZK42</accession>
<dbReference type="AlphaFoldDB" id="A0AAW6ZK42"/>
<dbReference type="Pfam" id="PF00403">
    <property type="entry name" value="HMA"/>
    <property type="match status" value="1"/>
</dbReference>
<evidence type="ECO:0000313" key="3">
    <source>
        <dbReference type="EMBL" id="MDK8601985.1"/>
    </source>
</evidence>
<protein>
    <submittedName>
        <fullName evidence="3">Cation transporter</fullName>
    </submittedName>
</protein>
<dbReference type="InterPro" id="IPR036163">
    <property type="entry name" value="HMA_dom_sf"/>
</dbReference>
<dbReference type="PROSITE" id="PS01047">
    <property type="entry name" value="HMA_1"/>
    <property type="match status" value="1"/>
</dbReference>
<dbReference type="InterPro" id="IPR017969">
    <property type="entry name" value="Heavy-metal-associated_CS"/>
</dbReference>
<dbReference type="GO" id="GO:0005507">
    <property type="term" value="F:copper ion binding"/>
    <property type="evidence" value="ECO:0007669"/>
    <property type="project" value="InterPro"/>
</dbReference>
<reference evidence="3" key="1">
    <citation type="submission" date="2023-05" db="EMBL/GenBank/DDBJ databases">
        <title>Genomic Catalog of Human Bladder Bacteria.</title>
        <authorList>
            <person name="Du J."/>
        </authorList>
    </citation>
    <scope>NUCLEOTIDE SEQUENCE</scope>
    <source>
        <strain evidence="3">UMB1304A</strain>
    </source>
</reference>
<dbReference type="PRINTS" id="PR00944">
    <property type="entry name" value="CUEXPORT"/>
</dbReference>